<keyword evidence="2" id="KW-1185">Reference proteome</keyword>
<dbReference type="Proteomes" id="UP000789366">
    <property type="component" value="Unassembled WGS sequence"/>
</dbReference>
<evidence type="ECO:0000313" key="2">
    <source>
        <dbReference type="Proteomes" id="UP000789366"/>
    </source>
</evidence>
<organism evidence="1 2">
    <name type="scientific">Cetraspora pellucida</name>
    <dbReference type="NCBI Taxonomy" id="1433469"/>
    <lineage>
        <taxon>Eukaryota</taxon>
        <taxon>Fungi</taxon>
        <taxon>Fungi incertae sedis</taxon>
        <taxon>Mucoromycota</taxon>
        <taxon>Glomeromycotina</taxon>
        <taxon>Glomeromycetes</taxon>
        <taxon>Diversisporales</taxon>
        <taxon>Gigasporaceae</taxon>
        <taxon>Cetraspora</taxon>
    </lineage>
</organism>
<protein>
    <submittedName>
        <fullName evidence="1">4531_t:CDS:1</fullName>
    </submittedName>
</protein>
<dbReference type="EMBL" id="CAJVPW010078193">
    <property type="protein sequence ID" value="CAG8799443.1"/>
    <property type="molecule type" value="Genomic_DNA"/>
</dbReference>
<feature type="non-terminal residue" evidence="1">
    <location>
        <position position="1"/>
    </location>
</feature>
<proteinExistence type="predicted"/>
<evidence type="ECO:0000313" key="1">
    <source>
        <dbReference type="EMBL" id="CAG8799443.1"/>
    </source>
</evidence>
<gene>
    <name evidence="1" type="ORF">SPELUC_LOCUS17928</name>
</gene>
<sequence length="59" mass="6829">IDPTLKSKETTQAQICQHPTLIKFIDTHCQMRAYSLQPIRLPLHEFNTLSFLPDPIPLK</sequence>
<feature type="non-terminal residue" evidence="1">
    <location>
        <position position="59"/>
    </location>
</feature>
<comment type="caution">
    <text evidence="1">The sequence shown here is derived from an EMBL/GenBank/DDBJ whole genome shotgun (WGS) entry which is preliminary data.</text>
</comment>
<name>A0ACA9RME9_9GLOM</name>
<reference evidence="1" key="1">
    <citation type="submission" date="2021-06" db="EMBL/GenBank/DDBJ databases">
        <authorList>
            <person name="Kallberg Y."/>
            <person name="Tangrot J."/>
            <person name="Rosling A."/>
        </authorList>
    </citation>
    <scope>NUCLEOTIDE SEQUENCE</scope>
    <source>
        <strain evidence="1">28 12/20/2015</strain>
    </source>
</reference>
<accession>A0ACA9RME9</accession>